<feature type="compositionally biased region" description="Basic and acidic residues" evidence="1">
    <location>
        <begin position="553"/>
        <end position="563"/>
    </location>
</feature>
<feature type="region of interest" description="Disordered" evidence="1">
    <location>
        <begin position="405"/>
        <end position="447"/>
    </location>
</feature>
<name>A0A9P8QEG0_WICPI</name>
<feature type="compositionally biased region" description="Basic and acidic residues" evidence="1">
    <location>
        <begin position="475"/>
        <end position="485"/>
    </location>
</feature>
<feature type="region of interest" description="Disordered" evidence="1">
    <location>
        <begin position="534"/>
        <end position="563"/>
    </location>
</feature>
<comment type="caution">
    <text evidence="2">The sequence shown here is derived from an EMBL/GenBank/DDBJ whole genome shotgun (WGS) entry which is preliminary data.</text>
</comment>
<dbReference type="Proteomes" id="UP000774326">
    <property type="component" value="Unassembled WGS sequence"/>
</dbReference>
<gene>
    <name evidence="2" type="ORF">WICPIJ_000176</name>
</gene>
<sequence>MSENIQPLISQISPIDLFCRHRNSIVKEDPLINITNTHELETVSTQVSVNNITGPDLKEQIPPFKDNTIPNYQQPLQHSHLLQVLITTPQPTNLLSVVSTHHQIASPYPLSSYPPHPDHINLDIEDETPTQSVQNEFRSQELEKDASELFFTKRRPSIEKVSVEEPSPAAKEESIEDLTKFFTKRVKERVDHSPTDISRVAEQNNQQLPTISPDDYTTVNTEEVKMPDSFNDISDTDIVLNLQEVWSSVNIKDLSVKGSYLRLRFKHKTGLDFKPFIGPIQMGNHQTLYSTVITYNGLILGIGVGEYPFRSSDRAAYFISKFIQVPTTANSKRSANEVYPKLGIDTVTNREKMIKLYEEIIGNLQSMGRAEPQVQKTISRHSSKSKLKQKKQFFSSSKYFSAKQEPIRITKQKSKKPRDIYHQRDHLPKWKDHYSPSPPPPRDSHDYSLETADAQYEEYRRGDWSPRYDYEQDCERERELDDPQYQHHSIQRPTPNNGLYVPTQPRATNITQNPATDVSQRPRADTLFLMKKLTDSLGGTESQKKKKESTLNGDKDTEFTSLY</sequence>
<evidence type="ECO:0000313" key="2">
    <source>
        <dbReference type="EMBL" id="KAH3688841.1"/>
    </source>
</evidence>
<reference evidence="2" key="2">
    <citation type="submission" date="2021-01" db="EMBL/GenBank/DDBJ databases">
        <authorList>
            <person name="Schikora-Tamarit M.A."/>
        </authorList>
    </citation>
    <scope>NUCLEOTIDE SEQUENCE</scope>
    <source>
        <strain evidence="2">CBS2887</strain>
    </source>
</reference>
<feature type="compositionally biased region" description="Basic and acidic residues" evidence="1">
    <location>
        <begin position="417"/>
        <end position="434"/>
    </location>
</feature>
<organism evidence="2 3">
    <name type="scientific">Wickerhamomyces pijperi</name>
    <name type="common">Yeast</name>
    <name type="synonym">Pichia pijperi</name>
    <dbReference type="NCBI Taxonomy" id="599730"/>
    <lineage>
        <taxon>Eukaryota</taxon>
        <taxon>Fungi</taxon>
        <taxon>Dikarya</taxon>
        <taxon>Ascomycota</taxon>
        <taxon>Saccharomycotina</taxon>
        <taxon>Saccharomycetes</taxon>
        <taxon>Phaffomycetales</taxon>
        <taxon>Wickerhamomycetaceae</taxon>
        <taxon>Wickerhamomyces</taxon>
    </lineage>
</organism>
<keyword evidence="3" id="KW-1185">Reference proteome</keyword>
<feature type="compositionally biased region" description="Polar residues" evidence="1">
    <location>
        <begin position="486"/>
        <end position="497"/>
    </location>
</feature>
<evidence type="ECO:0000313" key="3">
    <source>
        <dbReference type="Proteomes" id="UP000774326"/>
    </source>
</evidence>
<evidence type="ECO:0000256" key="1">
    <source>
        <dbReference type="SAM" id="MobiDB-lite"/>
    </source>
</evidence>
<dbReference type="AlphaFoldDB" id="A0A9P8QEG0"/>
<proteinExistence type="predicted"/>
<feature type="region of interest" description="Disordered" evidence="1">
    <location>
        <begin position="475"/>
        <end position="498"/>
    </location>
</feature>
<accession>A0A9P8QEG0</accession>
<dbReference type="EMBL" id="JAEUBG010000105">
    <property type="protein sequence ID" value="KAH3688841.1"/>
    <property type="molecule type" value="Genomic_DNA"/>
</dbReference>
<protein>
    <submittedName>
        <fullName evidence="2">Uncharacterized protein</fullName>
    </submittedName>
</protein>
<reference evidence="2" key="1">
    <citation type="journal article" date="2021" name="Open Biol.">
        <title>Shared evolutionary footprints suggest mitochondrial oxidative damage underlies multiple complex I losses in fungi.</title>
        <authorList>
            <person name="Schikora-Tamarit M.A."/>
            <person name="Marcet-Houben M."/>
            <person name="Nosek J."/>
            <person name="Gabaldon T."/>
        </authorList>
    </citation>
    <scope>NUCLEOTIDE SEQUENCE</scope>
    <source>
        <strain evidence="2">CBS2887</strain>
    </source>
</reference>